<protein>
    <submittedName>
        <fullName evidence="1">Uncharacterized protein</fullName>
    </submittedName>
</protein>
<dbReference type="EMBL" id="PEJP01000020">
    <property type="protein sequence ID" value="RYO64747.1"/>
    <property type="molecule type" value="Genomic_DNA"/>
</dbReference>
<dbReference type="Proteomes" id="UP000293823">
    <property type="component" value="Unassembled WGS sequence"/>
</dbReference>
<reference evidence="2" key="1">
    <citation type="journal article" date="2019" name="bioRxiv">
        <title>Genomics, evolutionary history and diagnostics of the Alternaria alternata species group including apple and Asian pear pathotypes.</title>
        <authorList>
            <person name="Armitage A.D."/>
            <person name="Cockerton H.M."/>
            <person name="Sreenivasaprasad S."/>
            <person name="Woodhall J.W."/>
            <person name="Lane C.R."/>
            <person name="Harrison R.J."/>
            <person name="Clarkson J.P."/>
        </authorList>
    </citation>
    <scope>NUCLEOTIDE SEQUENCE [LARGE SCALE GENOMIC DNA]</scope>
    <source>
        <strain evidence="2">RGR 97.0016</strain>
    </source>
</reference>
<accession>A0A4Q4S4A0</accession>
<gene>
    <name evidence="1" type="ORF">AA0113_g5798</name>
</gene>
<keyword evidence="2" id="KW-1185">Reference proteome</keyword>
<comment type="caution">
    <text evidence="1">The sequence shown here is derived from an EMBL/GenBank/DDBJ whole genome shotgun (WGS) entry which is preliminary data.</text>
</comment>
<evidence type="ECO:0000313" key="1">
    <source>
        <dbReference type="EMBL" id="RYO64747.1"/>
    </source>
</evidence>
<sequence length="71" mass="8284">MSWASISTIEHAQHIAQAQDRANEDFVNQEGGEWRVPTVAGPSDLVKEALMWLKYEKKNRERWENQCLKEV</sequence>
<dbReference type="AlphaFoldDB" id="A0A4Q4S4A0"/>
<dbReference type="OrthoDB" id="10441130at2759"/>
<organism evidence="1 2">
    <name type="scientific">Alternaria arborescens</name>
    <dbReference type="NCBI Taxonomy" id="156630"/>
    <lineage>
        <taxon>Eukaryota</taxon>
        <taxon>Fungi</taxon>
        <taxon>Dikarya</taxon>
        <taxon>Ascomycota</taxon>
        <taxon>Pezizomycotina</taxon>
        <taxon>Dothideomycetes</taxon>
        <taxon>Pleosporomycetidae</taxon>
        <taxon>Pleosporales</taxon>
        <taxon>Pleosporineae</taxon>
        <taxon>Pleosporaceae</taxon>
        <taxon>Alternaria</taxon>
        <taxon>Alternaria sect. Alternaria</taxon>
    </lineage>
</organism>
<name>A0A4Q4S4A0_9PLEO</name>
<evidence type="ECO:0000313" key="2">
    <source>
        <dbReference type="Proteomes" id="UP000293823"/>
    </source>
</evidence>
<proteinExistence type="predicted"/>